<dbReference type="InterPro" id="IPR002509">
    <property type="entry name" value="NODB_dom"/>
</dbReference>
<sequence>MTKALIFFLALIISHPAPSQILKKAIPDKLVVLTFDDAPASHYSVVAPKLKEYGFKATFFVCEFPPNFSDSSKYMNWRQMQALDNMGFEVANHSRTHANMERLGRPEMIEQLSYIEEKCDSLGIPLPKNFAYPGYGLSPLSLEVLEETGYEFARAGGSRAYDPLSDHPYLIPSWATSADNKQEILEALQQAKKGQIVVLTLHGVPDLEHPWVDTPISLFEEYLDYLKENDFQVIAMEDLKDYIDPDIALKAISPDFGKPYKN</sequence>
<dbReference type="RefSeq" id="WP_018475356.1">
    <property type="nucleotide sequence ID" value="NZ_BMWX01000005.1"/>
</dbReference>
<reference evidence="5" key="2">
    <citation type="submission" date="2020-09" db="EMBL/GenBank/DDBJ databases">
        <authorList>
            <person name="Sun Q."/>
            <person name="Kim S."/>
        </authorList>
    </citation>
    <scope>NUCLEOTIDE SEQUENCE</scope>
    <source>
        <strain evidence="5">KCTC 12368</strain>
    </source>
</reference>
<dbReference type="SUPFAM" id="SSF88713">
    <property type="entry name" value="Glycoside hydrolase/deacetylase"/>
    <property type="match status" value="1"/>
</dbReference>
<organism evidence="5 6">
    <name type="scientific">Echinicola pacifica</name>
    <dbReference type="NCBI Taxonomy" id="346377"/>
    <lineage>
        <taxon>Bacteria</taxon>
        <taxon>Pseudomonadati</taxon>
        <taxon>Bacteroidota</taxon>
        <taxon>Cytophagia</taxon>
        <taxon>Cytophagales</taxon>
        <taxon>Cyclobacteriaceae</taxon>
        <taxon>Echinicola</taxon>
    </lineage>
</organism>
<evidence type="ECO:0000256" key="3">
    <source>
        <dbReference type="SAM" id="SignalP"/>
    </source>
</evidence>
<dbReference type="Pfam" id="PF01522">
    <property type="entry name" value="Polysacc_deac_1"/>
    <property type="match status" value="1"/>
</dbReference>
<feature type="domain" description="NodB homology" evidence="4">
    <location>
        <begin position="29"/>
        <end position="234"/>
    </location>
</feature>
<keyword evidence="2 3" id="KW-0732">Signal</keyword>
<dbReference type="InterPro" id="IPR011330">
    <property type="entry name" value="Glyco_hydro/deAcase_b/a-brl"/>
</dbReference>
<dbReference type="Proteomes" id="UP000619457">
    <property type="component" value="Unassembled WGS sequence"/>
</dbReference>
<dbReference type="Gene3D" id="3.20.20.370">
    <property type="entry name" value="Glycoside hydrolase/deacetylase"/>
    <property type="match status" value="2"/>
</dbReference>
<evidence type="ECO:0000313" key="6">
    <source>
        <dbReference type="Proteomes" id="UP000619457"/>
    </source>
</evidence>
<evidence type="ECO:0000256" key="1">
    <source>
        <dbReference type="ARBA" id="ARBA00004613"/>
    </source>
</evidence>
<dbReference type="CDD" id="cd10918">
    <property type="entry name" value="CE4_NodB_like_5s_6s"/>
    <property type="match status" value="1"/>
</dbReference>
<proteinExistence type="predicted"/>
<evidence type="ECO:0000256" key="2">
    <source>
        <dbReference type="ARBA" id="ARBA00022729"/>
    </source>
</evidence>
<gene>
    <name evidence="5" type="ORF">GCM10007049_29910</name>
</gene>
<protein>
    <recommendedName>
        <fullName evidence="4">NodB homology domain-containing protein</fullName>
    </recommendedName>
</protein>
<evidence type="ECO:0000313" key="5">
    <source>
        <dbReference type="EMBL" id="GGZ34554.1"/>
    </source>
</evidence>
<comment type="caution">
    <text evidence="5">The sequence shown here is derived from an EMBL/GenBank/DDBJ whole genome shotgun (WGS) entry which is preliminary data.</text>
</comment>
<dbReference type="GO" id="GO:0016810">
    <property type="term" value="F:hydrolase activity, acting on carbon-nitrogen (but not peptide) bonds"/>
    <property type="evidence" value="ECO:0007669"/>
    <property type="project" value="InterPro"/>
</dbReference>
<comment type="subcellular location">
    <subcellularLocation>
        <location evidence="1">Secreted</location>
    </subcellularLocation>
</comment>
<dbReference type="AlphaFoldDB" id="A0A918UUR4"/>
<name>A0A918UUR4_9BACT</name>
<dbReference type="PANTHER" id="PTHR34216:SF3">
    <property type="entry name" value="POLY-BETA-1,6-N-ACETYL-D-GLUCOSAMINE N-DEACETYLASE"/>
    <property type="match status" value="1"/>
</dbReference>
<reference evidence="5" key="1">
    <citation type="journal article" date="2014" name="Int. J. Syst. Evol. Microbiol.">
        <title>Complete genome sequence of Corynebacterium casei LMG S-19264T (=DSM 44701T), isolated from a smear-ripened cheese.</title>
        <authorList>
            <consortium name="US DOE Joint Genome Institute (JGI-PGF)"/>
            <person name="Walter F."/>
            <person name="Albersmeier A."/>
            <person name="Kalinowski J."/>
            <person name="Ruckert C."/>
        </authorList>
    </citation>
    <scope>NUCLEOTIDE SEQUENCE</scope>
    <source>
        <strain evidence="5">KCTC 12368</strain>
    </source>
</reference>
<dbReference type="GO" id="GO:0005975">
    <property type="term" value="P:carbohydrate metabolic process"/>
    <property type="evidence" value="ECO:0007669"/>
    <property type="project" value="InterPro"/>
</dbReference>
<dbReference type="EMBL" id="BMWX01000005">
    <property type="protein sequence ID" value="GGZ34554.1"/>
    <property type="molecule type" value="Genomic_DNA"/>
</dbReference>
<feature type="chain" id="PRO_5036838940" description="NodB homology domain-containing protein" evidence="3">
    <location>
        <begin position="20"/>
        <end position="262"/>
    </location>
</feature>
<evidence type="ECO:0000259" key="4">
    <source>
        <dbReference type="PROSITE" id="PS51677"/>
    </source>
</evidence>
<accession>A0A918UUR4</accession>
<feature type="signal peptide" evidence="3">
    <location>
        <begin position="1"/>
        <end position="19"/>
    </location>
</feature>
<keyword evidence="6" id="KW-1185">Reference proteome</keyword>
<dbReference type="GO" id="GO:0005576">
    <property type="term" value="C:extracellular region"/>
    <property type="evidence" value="ECO:0007669"/>
    <property type="project" value="UniProtKB-SubCell"/>
</dbReference>
<dbReference type="PROSITE" id="PS51677">
    <property type="entry name" value="NODB"/>
    <property type="match status" value="1"/>
</dbReference>
<dbReference type="PANTHER" id="PTHR34216">
    <property type="match status" value="1"/>
</dbReference>
<dbReference type="InterPro" id="IPR051398">
    <property type="entry name" value="Polysacch_Deacetylase"/>
</dbReference>